<proteinExistence type="predicted"/>
<dbReference type="EMBL" id="JACHXM010000027">
    <property type="protein sequence ID" value="MBB3142797.1"/>
    <property type="molecule type" value="Genomic_DNA"/>
</dbReference>
<evidence type="ECO:0000313" key="2">
    <source>
        <dbReference type="EMBL" id="MBB3142797.1"/>
    </source>
</evidence>
<gene>
    <name evidence="2" type="ORF">FHR96_003699</name>
</gene>
<reference evidence="2 3" key="1">
    <citation type="submission" date="2020-08" db="EMBL/GenBank/DDBJ databases">
        <title>Genomic Encyclopedia of Type Strains, Phase III (KMG-III): the genomes of soil and plant-associated and newly described type strains.</title>
        <authorList>
            <person name="Whitman W."/>
        </authorList>
    </citation>
    <scope>NUCLEOTIDE SEQUENCE [LARGE SCALE GENOMIC DNA]</scope>
    <source>
        <strain evidence="2 3">CECT 5995</strain>
    </source>
</reference>
<dbReference type="RefSeq" id="WP_183389157.1">
    <property type="nucleotide sequence ID" value="NZ_JACHXM010000027.1"/>
</dbReference>
<evidence type="ECO:0000256" key="1">
    <source>
        <dbReference type="SAM" id="MobiDB-lite"/>
    </source>
</evidence>
<organism evidence="2 3">
    <name type="scientific">Halomonas organivorans</name>
    <dbReference type="NCBI Taxonomy" id="257772"/>
    <lineage>
        <taxon>Bacteria</taxon>
        <taxon>Pseudomonadati</taxon>
        <taxon>Pseudomonadota</taxon>
        <taxon>Gammaproteobacteria</taxon>
        <taxon>Oceanospirillales</taxon>
        <taxon>Halomonadaceae</taxon>
        <taxon>Halomonas</taxon>
    </lineage>
</organism>
<accession>A0A7W5C0Y7</accession>
<dbReference type="AlphaFoldDB" id="A0A7W5C0Y7"/>
<keyword evidence="3" id="KW-1185">Reference proteome</keyword>
<evidence type="ECO:0000313" key="3">
    <source>
        <dbReference type="Proteomes" id="UP000525987"/>
    </source>
</evidence>
<sequence>MMNDPHTPPGSQTGQASRARADLITSTSRLAFEIEAAERDDDRLTELRLRVRYHTEMAELMRLTPAWAAPVARVRDNRCGHLELLSTYALELAQLEGQG</sequence>
<feature type="region of interest" description="Disordered" evidence="1">
    <location>
        <begin position="1"/>
        <end position="20"/>
    </location>
</feature>
<name>A0A7W5C0Y7_9GAMM</name>
<dbReference type="Proteomes" id="UP000525987">
    <property type="component" value="Unassembled WGS sequence"/>
</dbReference>
<protein>
    <submittedName>
        <fullName evidence="2">Uncharacterized protein</fullName>
    </submittedName>
</protein>
<comment type="caution">
    <text evidence="2">The sequence shown here is derived from an EMBL/GenBank/DDBJ whole genome shotgun (WGS) entry which is preliminary data.</text>
</comment>